<evidence type="ECO:0000256" key="14">
    <source>
        <dbReference type="ARBA" id="ARBA00023004"/>
    </source>
</evidence>
<dbReference type="GO" id="GO:0004508">
    <property type="term" value="F:steroid 17-alpha-monooxygenase activity"/>
    <property type="evidence" value="ECO:0007669"/>
    <property type="project" value="UniProtKB-EC"/>
</dbReference>
<evidence type="ECO:0000256" key="23">
    <source>
        <dbReference type="ARBA" id="ARBA00032167"/>
    </source>
</evidence>
<evidence type="ECO:0000256" key="25">
    <source>
        <dbReference type="ARBA" id="ARBA00044223"/>
    </source>
</evidence>
<dbReference type="GO" id="GO:0005789">
    <property type="term" value="C:endoplasmic reticulum membrane"/>
    <property type="evidence" value="ECO:0007669"/>
    <property type="project" value="UniProtKB-SubCell"/>
</dbReference>
<evidence type="ECO:0000256" key="21">
    <source>
        <dbReference type="ARBA" id="ARBA00030382"/>
    </source>
</evidence>
<comment type="pathway">
    <text evidence="24">Steroid biosynthesis; glucocorticoid biosynthesis.</text>
</comment>
<keyword evidence="32" id="KW-0732">Signal</keyword>
<keyword evidence="17" id="KW-0472">Membrane</keyword>
<comment type="catalytic activity">
    <reaction evidence="28">
        <text>pregnenolone + reduced [NADPH--hemoprotein reductase] + O2 = 17alpha-hydroxypregnenolone + oxidized [NADPH--hemoprotein reductase] + H2O + H(+)</text>
        <dbReference type="Rhea" id="RHEA:50236"/>
        <dbReference type="Rhea" id="RHEA-COMP:11964"/>
        <dbReference type="Rhea" id="RHEA-COMP:11965"/>
        <dbReference type="ChEBI" id="CHEBI:15377"/>
        <dbReference type="ChEBI" id="CHEBI:15378"/>
        <dbReference type="ChEBI" id="CHEBI:15379"/>
        <dbReference type="ChEBI" id="CHEBI:16581"/>
        <dbReference type="ChEBI" id="CHEBI:28750"/>
        <dbReference type="ChEBI" id="CHEBI:57618"/>
        <dbReference type="ChEBI" id="CHEBI:58210"/>
        <dbReference type="EC" id="1.14.14.19"/>
    </reaction>
    <physiologicalReaction direction="left-to-right" evidence="28">
        <dbReference type="Rhea" id="RHEA:50237"/>
    </physiologicalReaction>
</comment>
<dbReference type="GO" id="GO:0016829">
    <property type="term" value="F:lyase activity"/>
    <property type="evidence" value="ECO:0007669"/>
    <property type="project" value="UniProtKB-KW"/>
</dbReference>
<dbReference type="EC" id="1.14.14.19" evidence="7"/>
<evidence type="ECO:0000256" key="16">
    <source>
        <dbReference type="ARBA" id="ARBA00023098"/>
    </source>
</evidence>
<dbReference type="GO" id="GO:0020037">
    <property type="term" value="F:heme binding"/>
    <property type="evidence" value="ECO:0007669"/>
    <property type="project" value="InterPro"/>
</dbReference>
<dbReference type="PANTHER" id="PTHR24289">
    <property type="entry name" value="STEROID 17-ALPHA-HYDROXYLASE/17,20 LYASE"/>
    <property type="match status" value="1"/>
</dbReference>
<evidence type="ECO:0000256" key="24">
    <source>
        <dbReference type="ARBA" id="ARBA00043954"/>
    </source>
</evidence>
<organism evidence="33 34">
    <name type="scientific">Heterocephalus glaber</name>
    <name type="common">Naked mole rat</name>
    <dbReference type="NCBI Taxonomy" id="10181"/>
    <lineage>
        <taxon>Eukaryota</taxon>
        <taxon>Metazoa</taxon>
        <taxon>Chordata</taxon>
        <taxon>Craniata</taxon>
        <taxon>Vertebrata</taxon>
        <taxon>Euteleostomi</taxon>
        <taxon>Mammalia</taxon>
        <taxon>Eutheria</taxon>
        <taxon>Euarchontoglires</taxon>
        <taxon>Glires</taxon>
        <taxon>Rodentia</taxon>
        <taxon>Hystricomorpha</taxon>
        <taxon>Bathyergidae</taxon>
        <taxon>Heterocephalus</taxon>
    </lineage>
</organism>
<comment type="pathway">
    <text evidence="4">Hormone biosynthesis.</text>
</comment>
<evidence type="ECO:0000256" key="9">
    <source>
        <dbReference type="ARBA" id="ARBA00022617"/>
    </source>
</evidence>
<proteinExistence type="inferred from homology"/>
<dbReference type="EC" id="1.14.14.32" evidence="6"/>
<dbReference type="Proteomes" id="UP000006813">
    <property type="component" value="Unassembled WGS sequence"/>
</dbReference>
<evidence type="ECO:0000256" key="1">
    <source>
        <dbReference type="ARBA" id="ARBA00001971"/>
    </source>
</evidence>
<dbReference type="PRINTS" id="PR00385">
    <property type="entry name" value="P450"/>
</dbReference>
<evidence type="ECO:0000256" key="5">
    <source>
        <dbReference type="ARBA" id="ARBA00010617"/>
    </source>
</evidence>
<keyword evidence="16" id="KW-0443">Lipid metabolism</keyword>
<evidence type="ECO:0000256" key="30">
    <source>
        <dbReference type="PIRSR" id="PIRSR602401-1"/>
    </source>
</evidence>
<dbReference type="Gene3D" id="1.10.630.10">
    <property type="entry name" value="Cytochrome P450"/>
    <property type="match status" value="1"/>
</dbReference>
<evidence type="ECO:0000256" key="29">
    <source>
        <dbReference type="ARBA" id="ARBA00049083"/>
    </source>
</evidence>
<dbReference type="GO" id="GO:0042448">
    <property type="term" value="P:progesterone metabolic process"/>
    <property type="evidence" value="ECO:0007669"/>
    <property type="project" value="TreeGrafter"/>
</dbReference>
<comment type="pathway">
    <text evidence="20">Steroid hormone biosynthesis.</text>
</comment>
<evidence type="ECO:0000256" key="22">
    <source>
        <dbReference type="ARBA" id="ARBA00032037"/>
    </source>
</evidence>
<evidence type="ECO:0000256" key="2">
    <source>
        <dbReference type="ARBA" id="ARBA00004524"/>
    </source>
</evidence>
<evidence type="ECO:0000256" key="13">
    <source>
        <dbReference type="ARBA" id="ARBA00023002"/>
    </source>
</evidence>
<dbReference type="FunFam" id="1.10.630.10:FF:000002">
    <property type="entry name" value="Cytochrome P450 1A1"/>
    <property type="match status" value="1"/>
</dbReference>
<evidence type="ECO:0000256" key="32">
    <source>
        <dbReference type="SAM" id="SignalP"/>
    </source>
</evidence>
<dbReference type="InterPro" id="IPR002401">
    <property type="entry name" value="Cyt_P450_E_grp-I"/>
</dbReference>
<evidence type="ECO:0000256" key="8">
    <source>
        <dbReference type="ARBA" id="ARBA00014119"/>
    </source>
</evidence>
<evidence type="ECO:0000256" key="10">
    <source>
        <dbReference type="ARBA" id="ARBA00022723"/>
    </source>
</evidence>
<dbReference type="AlphaFoldDB" id="G5CAI3"/>
<feature type="non-terminal residue" evidence="33">
    <location>
        <position position="1"/>
    </location>
</feature>
<comment type="catalytic activity">
    <reaction evidence="29">
        <text>17alpha-hydroxypregnenolone + reduced [NADPH--hemoprotein reductase] + O2 = 3beta-hydroxyandrost-5-en-17-one + acetate + oxidized [NADPH--hemoprotein reductase] + H2O + 2 H(+)</text>
        <dbReference type="Rhea" id="RHEA:50244"/>
        <dbReference type="Rhea" id="RHEA-COMP:11964"/>
        <dbReference type="Rhea" id="RHEA-COMP:11965"/>
        <dbReference type="ChEBI" id="CHEBI:15377"/>
        <dbReference type="ChEBI" id="CHEBI:15378"/>
        <dbReference type="ChEBI" id="CHEBI:15379"/>
        <dbReference type="ChEBI" id="CHEBI:28689"/>
        <dbReference type="ChEBI" id="CHEBI:28750"/>
        <dbReference type="ChEBI" id="CHEBI:30089"/>
        <dbReference type="ChEBI" id="CHEBI:57618"/>
        <dbReference type="ChEBI" id="CHEBI:58210"/>
        <dbReference type="EC" id="1.14.14.32"/>
    </reaction>
    <physiologicalReaction direction="left-to-right" evidence="29">
        <dbReference type="Rhea" id="RHEA:50245"/>
    </physiologicalReaction>
</comment>
<accession>G5CAI3</accession>
<dbReference type="FunCoup" id="G5CAI3">
    <property type="interactions" value="202"/>
</dbReference>
<dbReference type="InterPro" id="IPR001128">
    <property type="entry name" value="Cyt_P450"/>
</dbReference>
<evidence type="ECO:0000256" key="3">
    <source>
        <dbReference type="ARBA" id="ARBA00004586"/>
    </source>
</evidence>
<evidence type="ECO:0000256" key="17">
    <source>
        <dbReference type="ARBA" id="ARBA00023136"/>
    </source>
</evidence>
<gene>
    <name evidence="33" type="ORF">GW7_15912</name>
</gene>
<evidence type="ECO:0000256" key="12">
    <source>
        <dbReference type="ARBA" id="ARBA00022848"/>
    </source>
</evidence>
<comment type="similarity">
    <text evidence="5 31">Belongs to the cytochrome P450 family.</text>
</comment>
<evidence type="ECO:0000256" key="18">
    <source>
        <dbReference type="ARBA" id="ARBA00023239"/>
    </source>
</evidence>
<dbReference type="SUPFAM" id="SSF48264">
    <property type="entry name" value="Cytochrome P450"/>
    <property type="match status" value="1"/>
</dbReference>
<dbReference type="eggNOG" id="KOG0156">
    <property type="taxonomic scope" value="Eukaryota"/>
</dbReference>
<evidence type="ECO:0000256" key="6">
    <source>
        <dbReference type="ARBA" id="ARBA00012354"/>
    </source>
</evidence>
<evidence type="ECO:0000256" key="20">
    <source>
        <dbReference type="ARBA" id="ARBA00025710"/>
    </source>
</evidence>
<feature type="signal peptide" evidence="32">
    <location>
        <begin position="1"/>
        <end position="24"/>
    </location>
</feature>
<dbReference type="EMBL" id="JH174169">
    <property type="protein sequence ID" value="EHB18544.1"/>
    <property type="molecule type" value="Genomic_DNA"/>
</dbReference>
<evidence type="ECO:0000313" key="34">
    <source>
        <dbReference type="Proteomes" id="UP000006813"/>
    </source>
</evidence>
<dbReference type="InterPro" id="IPR036396">
    <property type="entry name" value="Cyt_P450_sf"/>
</dbReference>
<keyword evidence="19" id="KW-0755">Steroidogenesis</keyword>
<keyword evidence="10 30" id="KW-0479">Metal-binding</keyword>
<keyword evidence="14 30" id="KW-0408">Iron</keyword>
<evidence type="ECO:0000256" key="28">
    <source>
        <dbReference type="ARBA" id="ARBA00048888"/>
    </source>
</evidence>
<evidence type="ECO:0000256" key="4">
    <source>
        <dbReference type="ARBA" id="ARBA00004972"/>
    </source>
</evidence>
<dbReference type="PROSITE" id="PS00086">
    <property type="entry name" value="CYTOCHROME_P450"/>
    <property type="match status" value="1"/>
</dbReference>
<dbReference type="InterPro" id="IPR017972">
    <property type="entry name" value="Cyt_P450_CS"/>
</dbReference>
<dbReference type="GO" id="GO:0005506">
    <property type="term" value="F:iron ion binding"/>
    <property type="evidence" value="ECO:0007669"/>
    <property type="project" value="InterPro"/>
</dbReference>
<evidence type="ECO:0000256" key="11">
    <source>
        <dbReference type="ARBA" id="ARBA00022824"/>
    </source>
</evidence>
<keyword evidence="12" id="KW-0492">Microsome</keyword>
<dbReference type="Pfam" id="PF00067">
    <property type="entry name" value="p450"/>
    <property type="match status" value="1"/>
</dbReference>
<evidence type="ECO:0000256" key="26">
    <source>
        <dbReference type="ARBA" id="ARBA00047982"/>
    </source>
</evidence>
<feature type="chain" id="PRO_5003475374" description="Steroid 17-alpha-hydroxylase/17,20 lyase" evidence="32">
    <location>
        <begin position="25"/>
        <end position="512"/>
    </location>
</feature>
<keyword evidence="18 33" id="KW-0456">Lyase</keyword>
<dbReference type="PANTHER" id="PTHR24289:SF13">
    <property type="entry name" value="STEROID 17-ALPHA-HYDROXYLASE_17,20 LYASE"/>
    <property type="match status" value="1"/>
</dbReference>
<dbReference type="GO" id="GO:0042446">
    <property type="term" value="P:hormone biosynthetic process"/>
    <property type="evidence" value="ECO:0007669"/>
    <property type="project" value="TreeGrafter"/>
</dbReference>
<protein>
    <recommendedName>
        <fullName evidence="8">Steroid 17-alpha-hydroxylase/17,20 lyase</fullName>
        <ecNumber evidence="7">1.14.14.19</ecNumber>
        <ecNumber evidence="6">1.14.14.32</ecNumber>
    </recommendedName>
    <alternativeName>
        <fullName evidence="22">CYPXVII</fullName>
    </alternativeName>
    <alternativeName>
        <fullName evidence="21">Cytochrome P450 17A1</fullName>
    </alternativeName>
    <alternativeName>
        <fullName evidence="23">Cytochrome P450-C17</fullName>
    </alternativeName>
    <alternativeName>
        <fullName evidence="25">Steroid 17-alpha-monooxygenase</fullName>
    </alternativeName>
</protein>
<name>G5CAI3_HETGA</name>
<evidence type="ECO:0000256" key="31">
    <source>
        <dbReference type="RuleBase" id="RU000461"/>
    </source>
</evidence>
<evidence type="ECO:0000256" key="15">
    <source>
        <dbReference type="ARBA" id="ARBA00023033"/>
    </source>
</evidence>
<comment type="subcellular location">
    <subcellularLocation>
        <location evidence="3">Endoplasmic reticulum membrane</location>
    </subcellularLocation>
    <subcellularLocation>
        <location evidence="2">Microsome membrane</location>
    </subcellularLocation>
</comment>
<comment type="catalytic activity">
    <reaction evidence="26">
        <text>progesterone + reduced [NADPH--hemoprotein reductase] + O2 = 17alpha-hydroxyprogesterone + oxidized [NADPH--hemoprotein reductase] + H2O + H(+)</text>
        <dbReference type="Rhea" id="RHEA:46308"/>
        <dbReference type="Rhea" id="RHEA-COMP:11964"/>
        <dbReference type="Rhea" id="RHEA-COMP:11965"/>
        <dbReference type="ChEBI" id="CHEBI:15377"/>
        <dbReference type="ChEBI" id="CHEBI:15378"/>
        <dbReference type="ChEBI" id="CHEBI:15379"/>
        <dbReference type="ChEBI" id="CHEBI:17026"/>
        <dbReference type="ChEBI" id="CHEBI:17252"/>
        <dbReference type="ChEBI" id="CHEBI:57618"/>
        <dbReference type="ChEBI" id="CHEBI:58210"/>
        <dbReference type="EC" id="1.14.14.19"/>
    </reaction>
    <physiologicalReaction direction="left-to-right" evidence="26">
        <dbReference type="Rhea" id="RHEA:46309"/>
    </physiologicalReaction>
</comment>
<evidence type="ECO:0000256" key="19">
    <source>
        <dbReference type="ARBA" id="ARBA00023250"/>
    </source>
</evidence>
<dbReference type="InParanoid" id="G5CAI3"/>
<dbReference type="CDD" id="cd20673">
    <property type="entry name" value="CYP17A1"/>
    <property type="match status" value="1"/>
</dbReference>
<evidence type="ECO:0000313" key="33">
    <source>
        <dbReference type="EMBL" id="EHB18544.1"/>
    </source>
</evidence>
<dbReference type="GO" id="GO:0006694">
    <property type="term" value="P:steroid biosynthetic process"/>
    <property type="evidence" value="ECO:0007669"/>
    <property type="project" value="UniProtKB-KW"/>
</dbReference>
<keyword evidence="11" id="KW-0256">Endoplasmic reticulum</keyword>
<reference evidence="33 34" key="1">
    <citation type="journal article" date="2011" name="Nature">
        <title>Genome sequencing reveals insights into physiology and longevity of the naked mole rat.</title>
        <authorList>
            <person name="Kim E.B."/>
            <person name="Fang X."/>
            <person name="Fushan A.A."/>
            <person name="Huang Z."/>
            <person name="Lobanov A.V."/>
            <person name="Han L."/>
            <person name="Marino S.M."/>
            <person name="Sun X."/>
            <person name="Turanov A.A."/>
            <person name="Yang P."/>
            <person name="Yim S.H."/>
            <person name="Zhao X."/>
            <person name="Kasaikina M.V."/>
            <person name="Stoletzki N."/>
            <person name="Peng C."/>
            <person name="Polak P."/>
            <person name="Xiong Z."/>
            <person name="Kiezun A."/>
            <person name="Zhu Y."/>
            <person name="Chen Y."/>
            <person name="Kryukov G.V."/>
            <person name="Zhang Q."/>
            <person name="Peshkin L."/>
            <person name="Yang L."/>
            <person name="Bronson R.T."/>
            <person name="Buffenstein R."/>
            <person name="Wang B."/>
            <person name="Han C."/>
            <person name="Li Q."/>
            <person name="Chen L."/>
            <person name="Zhao W."/>
            <person name="Sunyaev S.R."/>
            <person name="Park T.J."/>
            <person name="Zhang G."/>
            <person name="Wang J."/>
            <person name="Gladyshev V.N."/>
        </authorList>
    </citation>
    <scope>NUCLEOTIDE SEQUENCE [LARGE SCALE GENOMIC DNA]</scope>
</reference>
<comment type="catalytic activity">
    <reaction evidence="27">
        <text>a C21-steroid + reduced [NADPH--hemoprotein reductase] + O2 = a 17alpha-hydroxy-C21-steroid + oxidized [NADPH--hemoprotein reductase] + H2O + H(+)</text>
        <dbReference type="Rhea" id="RHEA:65760"/>
        <dbReference type="Rhea" id="RHEA-COMP:11964"/>
        <dbReference type="Rhea" id="RHEA-COMP:11965"/>
        <dbReference type="ChEBI" id="CHEBI:15377"/>
        <dbReference type="ChEBI" id="CHEBI:15378"/>
        <dbReference type="ChEBI" id="CHEBI:15379"/>
        <dbReference type="ChEBI" id="CHEBI:57618"/>
        <dbReference type="ChEBI" id="CHEBI:58210"/>
        <dbReference type="ChEBI" id="CHEBI:61313"/>
        <dbReference type="ChEBI" id="CHEBI:138141"/>
        <dbReference type="EC" id="1.14.14.19"/>
    </reaction>
    <physiologicalReaction direction="left-to-right" evidence="27">
        <dbReference type="Rhea" id="RHEA:65761"/>
    </physiologicalReaction>
</comment>
<keyword evidence="15 31" id="KW-0503">Monooxygenase</keyword>
<comment type="cofactor">
    <cofactor evidence="1 30">
        <name>heme</name>
        <dbReference type="ChEBI" id="CHEBI:30413"/>
    </cofactor>
</comment>
<dbReference type="PRINTS" id="PR00463">
    <property type="entry name" value="EP450I"/>
</dbReference>
<feature type="binding site" description="axial binding residue" evidence="30">
    <location>
        <position position="447"/>
    </location>
    <ligand>
        <name>heme</name>
        <dbReference type="ChEBI" id="CHEBI:30413"/>
    </ligand>
    <ligandPart>
        <name>Fe</name>
        <dbReference type="ChEBI" id="CHEBI:18248"/>
    </ligandPart>
</feature>
<evidence type="ECO:0000256" key="27">
    <source>
        <dbReference type="ARBA" id="ARBA00048534"/>
    </source>
</evidence>
<sequence length="512" mass="58075">MWEFVAFLGLILACFFWLRQRSPGANYPKSLPSLPIVGSLPFFPRSGHMHIKLFKLQKKYGPIYSFRMGSRTTVVIGHHQLAREMLVKKGKEFCGRPLLAYSPKMSLDLMSDKGKGIAFADFSATWQLHRKLVLSTFSLFRDGNLKLENIICREVGAWCDFLATLNGQDIDLSLSVFTAIINIICTICFNISYKDGDPELVAIRSFTKGFVENVSESNLMDILPWGKIFPNKTIKMIRKYLKIRDVMLKKKLKEHMEKFRSDSVTSLTDLLIQAKMNADNNNYGLQEDSNMFSDRHIITILGDVFGAGVETSASVVSWMVALLMHNPRVKKKIQEEIDQNVGFSRTPTFSDRNQLLMLEATIREVLRIRPVAPVLIPHKALSDSSLGEFAIDKGTNVVVNLWALHHDEEEWDRPDQFLPERFLDAAGSQLVTPPSGYLPFGAGARSCIGEALARQEIFLIMAWLLQRFDLEAPDDGQLPALEGVPKMVFLIEPFRVKLRVRQGWRETWAEGS</sequence>
<dbReference type="STRING" id="10181.G5CAI3"/>
<keyword evidence="9 30" id="KW-0349">Heme</keyword>
<evidence type="ECO:0000256" key="7">
    <source>
        <dbReference type="ARBA" id="ARBA00012359"/>
    </source>
</evidence>
<keyword evidence="13 31" id="KW-0560">Oxidoreductase</keyword>